<evidence type="ECO:0000256" key="5">
    <source>
        <dbReference type="PROSITE-ProRule" id="PRU00042"/>
    </source>
</evidence>
<feature type="domain" description="C2H2-type" evidence="7">
    <location>
        <begin position="1425"/>
        <end position="1448"/>
    </location>
</feature>
<feature type="domain" description="C2H2-type" evidence="7">
    <location>
        <begin position="107"/>
        <end position="134"/>
    </location>
</feature>
<evidence type="ECO:0000256" key="2">
    <source>
        <dbReference type="ARBA" id="ARBA00022737"/>
    </source>
</evidence>
<feature type="domain" description="C2H2-type" evidence="7">
    <location>
        <begin position="1274"/>
        <end position="1297"/>
    </location>
</feature>
<dbReference type="FunFam" id="3.30.160.60:FF:000624">
    <property type="entry name" value="zinc finger protein 697"/>
    <property type="match status" value="1"/>
</dbReference>
<evidence type="ECO:0000256" key="6">
    <source>
        <dbReference type="SAM" id="MobiDB-lite"/>
    </source>
</evidence>
<dbReference type="PANTHER" id="PTHR24379:SF121">
    <property type="entry name" value="C2H2-TYPE DOMAIN-CONTAINING PROTEIN"/>
    <property type="match status" value="1"/>
</dbReference>
<dbReference type="InterPro" id="IPR013087">
    <property type="entry name" value="Znf_C2H2_type"/>
</dbReference>
<evidence type="ECO:0000313" key="8">
    <source>
        <dbReference type="EnsemblMetazoa" id="XP_016659765.1"/>
    </source>
</evidence>
<keyword evidence="1" id="KW-0479">Metal-binding</keyword>
<proteinExistence type="predicted"/>
<dbReference type="GeneID" id="100167395"/>
<reference evidence="8" key="2">
    <citation type="submission" date="2022-06" db="UniProtKB">
        <authorList>
            <consortium name="EnsemblMetazoa"/>
        </authorList>
    </citation>
    <scope>IDENTIFICATION</scope>
</reference>
<organism evidence="8 9">
    <name type="scientific">Acyrthosiphon pisum</name>
    <name type="common">Pea aphid</name>
    <dbReference type="NCBI Taxonomy" id="7029"/>
    <lineage>
        <taxon>Eukaryota</taxon>
        <taxon>Metazoa</taxon>
        <taxon>Ecdysozoa</taxon>
        <taxon>Arthropoda</taxon>
        <taxon>Hexapoda</taxon>
        <taxon>Insecta</taxon>
        <taxon>Pterygota</taxon>
        <taxon>Neoptera</taxon>
        <taxon>Paraneoptera</taxon>
        <taxon>Hemiptera</taxon>
        <taxon>Sternorrhyncha</taxon>
        <taxon>Aphidomorpha</taxon>
        <taxon>Aphidoidea</taxon>
        <taxon>Aphididae</taxon>
        <taxon>Macrosiphini</taxon>
        <taxon>Acyrthosiphon</taxon>
    </lineage>
</organism>
<keyword evidence="4" id="KW-0862">Zinc</keyword>
<dbReference type="PROSITE" id="PS50157">
    <property type="entry name" value="ZINC_FINGER_C2H2_2"/>
    <property type="match status" value="15"/>
</dbReference>
<feature type="region of interest" description="Disordered" evidence="6">
    <location>
        <begin position="407"/>
        <end position="427"/>
    </location>
</feature>
<dbReference type="GO" id="GO:0008270">
    <property type="term" value="F:zinc ion binding"/>
    <property type="evidence" value="ECO:0007669"/>
    <property type="project" value="UniProtKB-KW"/>
</dbReference>
<dbReference type="SUPFAM" id="SSF57667">
    <property type="entry name" value="beta-beta-alpha zinc fingers"/>
    <property type="match status" value="8"/>
</dbReference>
<feature type="domain" description="C2H2-type" evidence="7">
    <location>
        <begin position="875"/>
        <end position="902"/>
    </location>
</feature>
<feature type="domain" description="C2H2-type" evidence="7">
    <location>
        <begin position="1534"/>
        <end position="1554"/>
    </location>
</feature>
<dbReference type="PANTHER" id="PTHR24379">
    <property type="entry name" value="KRAB AND ZINC FINGER DOMAIN-CONTAINING"/>
    <property type="match status" value="1"/>
</dbReference>
<keyword evidence="9" id="KW-1185">Reference proteome</keyword>
<feature type="domain" description="C2H2-type" evidence="7">
    <location>
        <begin position="1138"/>
        <end position="1165"/>
    </location>
</feature>
<keyword evidence="2" id="KW-0677">Repeat</keyword>
<evidence type="ECO:0000256" key="1">
    <source>
        <dbReference type="ARBA" id="ARBA00022723"/>
    </source>
</evidence>
<evidence type="ECO:0000313" key="9">
    <source>
        <dbReference type="Proteomes" id="UP000007819"/>
    </source>
</evidence>
<dbReference type="InterPro" id="IPR036236">
    <property type="entry name" value="Znf_C2H2_sf"/>
</dbReference>
<feature type="domain" description="C2H2-type" evidence="7">
    <location>
        <begin position="1060"/>
        <end position="1087"/>
    </location>
</feature>
<protein>
    <recommendedName>
        <fullName evidence="7">C2H2-type domain-containing protein</fullName>
    </recommendedName>
</protein>
<feature type="domain" description="C2H2-type" evidence="7">
    <location>
        <begin position="1033"/>
        <end position="1055"/>
    </location>
</feature>
<feature type="domain" description="C2H2-type" evidence="7">
    <location>
        <begin position="1370"/>
        <end position="1393"/>
    </location>
</feature>
<dbReference type="Pfam" id="PF12874">
    <property type="entry name" value="zf-met"/>
    <property type="match status" value="1"/>
</dbReference>
<feature type="domain" description="C2H2-type" evidence="7">
    <location>
        <begin position="261"/>
        <end position="290"/>
    </location>
</feature>
<dbReference type="OrthoDB" id="6365676at2759"/>
<sequence>MTSMKDYIKVEITGDADAVSSELYVENTIENPAWYTVEDNHVSLVSENVEKVIKVETDMLDDCMWESRIEITKDVANQSNMELPLECQDVPDNNIYVNHENTSDKIFHCNICGKSFVLNYLLKNHLAEHKRQVNHKTNKCKFCKKQFKLKFGLNRHIQKHHNSMHKYSKYIEHKKYHERRDQTKFDTIPNIKLCKLNGVWKSKTNEFKCNICFQKCYNEKNLAEHMETHDNCQTQCNDCLDYVSVSELNNHMENIHNKHLFKCQKCNQQFQKQRHLNCHLIHCLRSSNKVCGKTKAIGKTCSACGMVFNNSLSLTNHTTIGCKHYTCKYCGQFFSTRNFWLKHTDVHKKVEQCAMLKVSTNKTSTVREFNQTEVVHDPSINTNGRQFLSRDVTGRYSSDRTRLVNSSSTIVSTSPHKSRPNNYIIPNPEKTNILEKNSSDQTCLINSATIVTTAPHTYIPNNNIISNPGQTEILLNTLERNSSDQIGLVSSNSIIVPTTPMAPRPSMQPLSENLPPLSNTLERKIPTQIEHQLERRNLFPEPVVPADIVHNNIMIIKQEKFFHNTVRDHFQRQIMIQQSNELGQQSSVSISPHNSIGYNNSPVLSIKQETTSLEQNLANSNESIETTPPQISMTNNFNLLNIKQEKNLCTNVRESNSSDQADSVNSNESTLANEPRDLIAEQNPINIANNNIVSTVRETPYFCIRKLPNIKNKFCHNDQTSQDNVIFICRICKNSPSTDIHSFALHMSDHSECNMHECIVCDKTFQSVILWKDHMTYHQQQIDLNVSTIQFNPIETESNALDPIKSRNMEPQVFKNLRNRKSKISLSDDSHSDTTRLNSGNKIKYQYDCSTFKKVLPSTSALKVHQTLQSKSQPFSCRYCDKKFSGKGPCTNHEKSHFNSHNFLLQNNENIKLEPIVIQNSISIEDNNSDSETMSRIQNMRNKSSSIKKTNFCNLCNRKFTKRCYFTNHMMIKHNINPNTPKQLASIDCNESIIPSENIELTNEYENKLSVPVNYKNNNLNNHVHKSNEKKSTFCMFCNTHFAHPGALTNHMRIHGCKTYKCQYCHMQFSRKGLYIMHEKTHVLKNVVKSAPIQNKNNIVVEVNDEPQIEHYDSEIIHSPVYGNSSGTNLMDIEHLWFPCDVCDKKFSTPFQLNVHRKSHSEIVPYVCKICNRTYQLKFRWNWHLKGHYKKHNANLKSKQHTNNLKSNITKLKIESISHKDKMKCRYCKKEYNSISQWKKHMTMSRECRRHCKSNLPEFTSNKATKNSTKSGRFRCNICMKTYSTAYNRTVHKKNVHKVLDSTYLNTYDDTGLQKDELIDKIQQKPAIKKRNRRNHINGTKCELCGKTYSNGANLSRHISIIHTQTFEPMTCNVCGSTFKHKYSYREHLKIKHKQLFKHYEETNSTYKKSRQQIISVNKTNIMKYFCKICKMKFADNVTLQEHLKLHTLNMYKCKDCGQQFETNLTLGTHILENHSASISTSNKNEHVENYERQNTSLEIMNYNFVQCEICLKILKTPKYLRSHMRLHTGVKPFKCDKCNKAFRFKSNLKVHQKKDLACFTP</sequence>
<dbReference type="PROSITE" id="PS00028">
    <property type="entry name" value="ZINC_FINGER_C2H2_1"/>
    <property type="match status" value="17"/>
</dbReference>
<feature type="domain" description="C2H2-type" evidence="7">
    <location>
        <begin position="1452"/>
        <end position="1480"/>
    </location>
</feature>
<evidence type="ECO:0000259" key="7">
    <source>
        <dbReference type="PROSITE" id="PS50157"/>
    </source>
</evidence>
<dbReference type="Gene3D" id="3.30.160.60">
    <property type="entry name" value="Classic Zinc Finger"/>
    <property type="match status" value="9"/>
</dbReference>
<feature type="domain" description="C2H2-type" evidence="7">
    <location>
        <begin position="325"/>
        <end position="352"/>
    </location>
</feature>
<evidence type="ECO:0000256" key="3">
    <source>
        <dbReference type="ARBA" id="ARBA00022771"/>
    </source>
</evidence>
<evidence type="ECO:0000256" key="4">
    <source>
        <dbReference type="ARBA" id="ARBA00022833"/>
    </source>
</evidence>
<reference evidence="9" key="1">
    <citation type="submission" date="2010-06" db="EMBL/GenBank/DDBJ databases">
        <authorList>
            <person name="Jiang H."/>
            <person name="Abraham K."/>
            <person name="Ali S."/>
            <person name="Alsbrooks S.L."/>
            <person name="Anim B.N."/>
            <person name="Anosike U.S."/>
            <person name="Attaway T."/>
            <person name="Bandaranaike D.P."/>
            <person name="Battles P.K."/>
            <person name="Bell S.N."/>
            <person name="Bell A.V."/>
            <person name="Beltran B."/>
            <person name="Bickham C."/>
            <person name="Bustamante Y."/>
            <person name="Caleb T."/>
            <person name="Canada A."/>
            <person name="Cardenas V."/>
            <person name="Carter K."/>
            <person name="Chacko J."/>
            <person name="Chandrabose M.N."/>
            <person name="Chavez D."/>
            <person name="Chavez A."/>
            <person name="Chen L."/>
            <person name="Chu H.-S."/>
            <person name="Claassen K.J."/>
            <person name="Cockrell R."/>
            <person name="Collins M."/>
            <person name="Cooper J.A."/>
            <person name="Cree A."/>
            <person name="Curry S.M."/>
            <person name="Da Y."/>
            <person name="Dao M.D."/>
            <person name="Das B."/>
            <person name="Davila M.-L."/>
            <person name="Davy-Carroll L."/>
            <person name="Denson S."/>
            <person name="Dinh H."/>
            <person name="Ebong V.E."/>
            <person name="Edwards J.R."/>
            <person name="Egan A."/>
            <person name="El-Daye J."/>
            <person name="Escobedo L."/>
            <person name="Fernandez S."/>
            <person name="Fernando P.R."/>
            <person name="Flagg N."/>
            <person name="Forbes L.D."/>
            <person name="Fowler R.G."/>
            <person name="Fu Q."/>
            <person name="Gabisi R.A."/>
            <person name="Ganer J."/>
            <person name="Garbino Pronczuk A."/>
            <person name="Garcia R.M."/>
            <person name="Garner T."/>
            <person name="Garrett T.E."/>
            <person name="Gonzalez D.A."/>
            <person name="Hamid H."/>
            <person name="Hawkins E.S."/>
            <person name="Hirani K."/>
            <person name="Hogues M.E."/>
            <person name="Hollins B."/>
            <person name="Hsiao C.-H."/>
            <person name="Jabil R."/>
            <person name="James M.L."/>
            <person name="Jhangiani S.N."/>
            <person name="Johnson B."/>
            <person name="Johnson Q."/>
            <person name="Joshi V."/>
            <person name="Kalu J.B."/>
            <person name="Kam C."/>
            <person name="Kashfia A."/>
            <person name="Keebler J."/>
            <person name="Kisamo H."/>
            <person name="Kovar C.L."/>
            <person name="Lago L.A."/>
            <person name="Lai C.-Y."/>
            <person name="Laidlaw J."/>
            <person name="Lara F."/>
            <person name="Le T.-K."/>
            <person name="Lee S.L."/>
            <person name="Legall F.H."/>
            <person name="Lemon S.J."/>
            <person name="Lewis L.R."/>
            <person name="Li B."/>
            <person name="Liu Y."/>
            <person name="Liu Y.-S."/>
            <person name="Lopez J."/>
            <person name="Lozado R.J."/>
            <person name="Lu J."/>
            <person name="Madu R.C."/>
            <person name="Maheshwari M."/>
            <person name="Maheshwari R."/>
            <person name="Malloy K."/>
            <person name="Martinez E."/>
            <person name="Mathew T."/>
            <person name="Mercado I.C."/>
            <person name="Mercado C."/>
            <person name="Meyer B."/>
            <person name="Montgomery K."/>
            <person name="Morgan M.B."/>
            <person name="Munidasa M."/>
            <person name="Nazareth L.V."/>
            <person name="Nelson J."/>
            <person name="Ng B.M."/>
            <person name="Nguyen N.B."/>
            <person name="Nguyen P.Q."/>
            <person name="Nguyen T."/>
            <person name="Obregon M."/>
            <person name="Okwuonu G.O."/>
            <person name="Onwere C.G."/>
            <person name="Orozco G."/>
            <person name="Parra A."/>
            <person name="Patel S."/>
            <person name="Patil S."/>
            <person name="Perez A."/>
            <person name="Perez Y."/>
            <person name="Pham C."/>
            <person name="Primus E.L."/>
            <person name="Pu L.-L."/>
            <person name="Puazo M."/>
            <person name="Qin X."/>
            <person name="Quiroz J.B."/>
            <person name="Reese J."/>
            <person name="Richards S."/>
            <person name="Rives C.M."/>
            <person name="Robberts R."/>
            <person name="Ruiz S.J."/>
            <person name="Ruiz M.J."/>
            <person name="Santibanez J."/>
            <person name="Schneider B.W."/>
            <person name="Sisson I."/>
            <person name="Smith M."/>
            <person name="Sodergren E."/>
            <person name="Song X.-Z."/>
            <person name="Song B.B."/>
            <person name="Summersgill H."/>
            <person name="Thelus R."/>
            <person name="Thornton R.D."/>
            <person name="Trejos Z.Y."/>
            <person name="Usmani K."/>
            <person name="Vattathil S."/>
            <person name="Villasana D."/>
            <person name="Walker D.L."/>
            <person name="Wang S."/>
            <person name="Wang K."/>
            <person name="White C.S."/>
            <person name="Williams A.C."/>
            <person name="Williamson J."/>
            <person name="Wilson K."/>
            <person name="Woghiren I.O."/>
            <person name="Woodworth J.R."/>
            <person name="Worley K.C."/>
            <person name="Wright R.A."/>
            <person name="Wu W."/>
            <person name="Young L."/>
            <person name="Zhang L."/>
            <person name="Zhang J."/>
            <person name="Zhu Y."/>
            <person name="Muzny D.M."/>
            <person name="Weinstock G."/>
            <person name="Gibbs R.A."/>
        </authorList>
    </citation>
    <scope>NUCLEOTIDE SEQUENCE [LARGE SCALE GENOMIC DNA]</scope>
    <source>
        <strain evidence="9">LSR1</strain>
    </source>
</reference>
<dbReference type="EnsemblMetazoa" id="XM_016804276.2">
    <property type="protein sequence ID" value="XP_016659765.1"/>
    <property type="gene ID" value="LOC100167395"/>
</dbReference>
<feature type="domain" description="C2H2-type" evidence="7">
    <location>
        <begin position="138"/>
        <end position="165"/>
    </location>
</feature>
<accession>A0A8R2D3I8</accession>
<feature type="domain" description="C2H2-type" evidence="7">
    <location>
        <begin position="1340"/>
        <end position="1368"/>
    </location>
</feature>
<dbReference type="Pfam" id="PF00096">
    <property type="entry name" value="zf-C2H2"/>
    <property type="match status" value="4"/>
</dbReference>
<name>A0A8R2D3I8_ACYPI</name>
<dbReference type="SMART" id="SM00355">
    <property type="entry name" value="ZnF_C2H2"/>
    <property type="match status" value="23"/>
</dbReference>
<keyword evidence="3 5" id="KW-0863">Zinc-finger</keyword>
<dbReference type="Proteomes" id="UP000007819">
    <property type="component" value="Chromosome A1"/>
</dbReference>
<dbReference type="KEGG" id="api:100167395"/>
<feature type="domain" description="C2H2-type" evidence="7">
    <location>
        <begin position="1506"/>
        <end position="1533"/>
    </location>
</feature>
<dbReference type="RefSeq" id="XP_016659765.1">
    <property type="nucleotide sequence ID" value="XM_016804276.1"/>
</dbReference>